<evidence type="ECO:0000256" key="1">
    <source>
        <dbReference type="SAM" id="Phobius"/>
    </source>
</evidence>
<dbReference type="AlphaFoldDB" id="A0A8D8UI30"/>
<feature type="transmembrane region" description="Helical" evidence="1">
    <location>
        <begin position="20"/>
        <end position="42"/>
    </location>
</feature>
<keyword evidence="1" id="KW-0812">Transmembrane</keyword>
<dbReference type="Pfam" id="PF03015">
    <property type="entry name" value="Sterile"/>
    <property type="match status" value="1"/>
</dbReference>
<dbReference type="CDD" id="cd09071">
    <property type="entry name" value="FAR_C"/>
    <property type="match status" value="1"/>
</dbReference>
<sequence length="166" mass="20534">MRQTLWVPHVIIVENNYILFFLYYFLHLLPGLFFSLAERYLNRKPMIMKIYRKLFFLSKTVRYFMFNNWSFTNNNTKSLLFRLNARDRELFDFNMASFDWTNYYSVLYRCIAIYVLKAYTNKENFYPKEMYKRKMKYIEPIDMAIRWTFRLALVYLSYNMLCAVAV</sequence>
<protein>
    <submittedName>
        <fullName evidence="3">Fatty acyl-CoA reductase 1</fullName>
    </submittedName>
</protein>
<feature type="domain" description="Fatty acyl-CoA reductase C-terminal" evidence="2">
    <location>
        <begin position="26"/>
        <end position="117"/>
    </location>
</feature>
<evidence type="ECO:0000259" key="2">
    <source>
        <dbReference type="Pfam" id="PF03015"/>
    </source>
</evidence>
<dbReference type="InterPro" id="IPR033640">
    <property type="entry name" value="FAR_C"/>
</dbReference>
<accession>A0A8D8UI30</accession>
<name>A0A8D8UI30_9HEMI</name>
<reference evidence="3" key="1">
    <citation type="submission" date="2021-05" db="EMBL/GenBank/DDBJ databases">
        <authorList>
            <person name="Alioto T."/>
            <person name="Alioto T."/>
            <person name="Gomez Garrido J."/>
        </authorList>
    </citation>
    <scope>NUCLEOTIDE SEQUENCE</scope>
</reference>
<dbReference type="EMBL" id="HBUF01340719">
    <property type="protein sequence ID" value="CAG6702927.1"/>
    <property type="molecule type" value="Transcribed_RNA"/>
</dbReference>
<evidence type="ECO:0000313" key="3">
    <source>
        <dbReference type="EMBL" id="CAG6702927.1"/>
    </source>
</evidence>
<keyword evidence="1" id="KW-1133">Transmembrane helix</keyword>
<keyword evidence="1" id="KW-0472">Membrane</keyword>
<organism evidence="3">
    <name type="scientific">Cacopsylla melanoneura</name>
    <dbReference type="NCBI Taxonomy" id="428564"/>
    <lineage>
        <taxon>Eukaryota</taxon>
        <taxon>Metazoa</taxon>
        <taxon>Ecdysozoa</taxon>
        <taxon>Arthropoda</taxon>
        <taxon>Hexapoda</taxon>
        <taxon>Insecta</taxon>
        <taxon>Pterygota</taxon>
        <taxon>Neoptera</taxon>
        <taxon>Paraneoptera</taxon>
        <taxon>Hemiptera</taxon>
        <taxon>Sternorrhyncha</taxon>
        <taxon>Psylloidea</taxon>
        <taxon>Psyllidae</taxon>
        <taxon>Psyllinae</taxon>
        <taxon>Cacopsylla</taxon>
    </lineage>
</organism>
<proteinExistence type="predicted"/>